<accession>X0RXW4</accession>
<dbReference type="PROSITE" id="PS50850">
    <property type="entry name" value="MFS"/>
    <property type="match status" value="1"/>
</dbReference>
<evidence type="ECO:0000256" key="6">
    <source>
        <dbReference type="ARBA" id="ARBA00023136"/>
    </source>
</evidence>
<dbReference type="InterPro" id="IPR011701">
    <property type="entry name" value="MFS"/>
</dbReference>
<protein>
    <recommendedName>
        <fullName evidence="8">Major facilitator superfamily (MFS) profile domain-containing protein</fullName>
    </recommendedName>
</protein>
<feature type="transmembrane region" description="Helical" evidence="7">
    <location>
        <begin position="174"/>
        <end position="199"/>
    </location>
</feature>
<gene>
    <name evidence="9" type="ORF">S01H1_16857</name>
</gene>
<feature type="non-terminal residue" evidence="9">
    <location>
        <position position="1"/>
    </location>
</feature>
<keyword evidence="2" id="KW-0813">Transport</keyword>
<feature type="domain" description="Major facilitator superfamily (MFS) profile" evidence="8">
    <location>
        <begin position="1"/>
        <end position="357"/>
    </location>
</feature>
<organism evidence="9">
    <name type="scientific">marine sediment metagenome</name>
    <dbReference type="NCBI Taxonomy" id="412755"/>
    <lineage>
        <taxon>unclassified sequences</taxon>
        <taxon>metagenomes</taxon>
        <taxon>ecological metagenomes</taxon>
    </lineage>
</organism>
<evidence type="ECO:0000256" key="2">
    <source>
        <dbReference type="ARBA" id="ARBA00022448"/>
    </source>
</evidence>
<evidence type="ECO:0000256" key="1">
    <source>
        <dbReference type="ARBA" id="ARBA00004651"/>
    </source>
</evidence>
<feature type="transmembrane region" description="Helical" evidence="7">
    <location>
        <begin position="211"/>
        <end position="228"/>
    </location>
</feature>
<proteinExistence type="predicted"/>
<feature type="transmembrane region" description="Helical" evidence="7">
    <location>
        <begin position="77"/>
        <end position="95"/>
    </location>
</feature>
<feature type="transmembrane region" description="Helical" evidence="7">
    <location>
        <begin position="240"/>
        <end position="259"/>
    </location>
</feature>
<feature type="transmembrane region" description="Helical" evidence="7">
    <location>
        <begin position="107"/>
        <end position="126"/>
    </location>
</feature>
<dbReference type="InterPro" id="IPR036259">
    <property type="entry name" value="MFS_trans_sf"/>
</dbReference>
<evidence type="ECO:0000256" key="4">
    <source>
        <dbReference type="ARBA" id="ARBA00022692"/>
    </source>
</evidence>
<dbReference type="PANTHER" id="PTHR42718:SF46">
    <property type="entry name" value="BLR6921 PROTEIN"/>
    <property type="match status" value="1"/>
</dbReference>
<feature type="transmembrane region" description="Helical" evidence="7">
    <location>
        <begin position="271"/>
        <end position="291"/>
    </location>
</feature>
<dbReference type="SUPFAM" id="SSF103473">
    <property type="entry name" value="MFS general substrate transporter"/>
    <property type="match status" value="1"/>
</dbReference>
<feature type="transmembrane region" description="Helical" evidence="7">
    <location>
        <begin position="132"/>
        <end position="154"/>
    </location>
</feature>
<dbReference type="CDD" id="cd17321">
    <property type="entry name" value="MFS_MMR_MDR_like"/>
    <property type="match status" value="1"/>
</dbReference>
<reference evidence="9" key="1">
    <citation type="journal article" date="2014" name="Front. Microbiol.">
        <title>High frequency of phylogenetically diverse reductive dehalogenase-homologous genes in deep subseafloor sedimentary metagenomes.</title>
        <authorList>
            <person name="Kawai M."/>
            <person name="Futagami T."/>
            <person name="Toyoda A."/>
            <person name="Takaki Y."/>
            <person name="Nishi S."/>
            <person name="Hori S."/>
            <person name="Arai W."/>
            <person name="Tsubouchi T."/>
            <person name="Morono Y."/>
            <person name="Uchiyama I."/>
            <person name="Ito T."/>
            <person name="Fujiyama A."/>
            <person name="Inagaki F."/>
            <person name="Takami H."/>
        </authorList>
    </citation>
    <scope>NUCLEOTIDE SEQUENCE</scope>
    <source>
        <strain evidence="9">Expedition CK06-06</strain>
    </source>
</reference>
<evidence type="ECO:0000313" key="9">
    <source>
        <dbReference type="EMBL" id="GAF67846.1"/>
    </source>
</evidence>
<dbReference type="PANTHER" id="PTHR42718">
    <property type="entry name" value="MAJOR FACILITATOR SUPERFAMILY MULTIDRUG TRANSPORTER MFSC"/>
    <property type="match status" value="1"/>
</dbReference>
<keyword evidence="3" id="KW-1003">Cell membrane</keyword>
<dbReference type="InterPro" id="IPR020846">
    <property type="entry name" value="MFS_dom"/>
</dbReference>
<evidence type="ECO:0000256" key="5">
    <source>
        <dbReference type="ARBA" id="ARBA00022989"/>
    </source>
</evidence>
<feature type="transmembrane region" description="Helical" evidence="7">
    <location>
        <begin position="45"/>
        <end position="71"/>
    </location>
</feature>
<dbReference type="GO" id="GO:0005886">
    <property type="term" value="C:plasma membrane"/>
    <property type="evidence" value="ECO:0007669"/>
    <property type="project" value="UniProtKB-SubCell"/>
</dbReference>
<comment type="caution">
    <text evidence="9">The sequence shown here is derived from an EMBL/GenBank/DDBJ whole genome shotgun (WGS) entry which is preliminary data.</text>
</comment>
<dbReference type="Gene3D" id="1.20.1250.20">
    <property type="entry name" value="MFS general substrate transporter like domains"/>
    <property type="match status" value="2"/>
</dbReference>
<dbReference type="AlphaFoldDB" id="X0RXW4"/>
<dbReference type="Pfam" id="PF07690">
    <property type="entry name" value="MFS_1"/>
    <property type="match status" value="2"/>
</dbReference>
<evidence type="ECO:0000259" key="8">
    <source>
        <dbReference type="PROSITE" id="PS50850"/>
    </source>
</evidence>
<keyword evidence="4 7" id="KW-0812">Transmembrane</keyword>
<comment type="subcellular location">
    <subcellularLocation>
        <location evidence="1">Cell membrane</location>
        <topology evidence="1">Multi-pass membrane protein</topology>
    </subcellularLocation>
</comment>
<sequence>LCSLSQNFEQLLASRFISSLGVVIAVSTATAIVTGAFSAKERGKALGIIGAAAYMGLLSGSIIAGVLIDTLGWRSLFYMRLPFAIIDMVLAFLLLRADAPREYKGRFDIAGAALLFMAVPSLIFVLNRGQLLGWNSSSMIILTIVGLVLLWFFIKVERKAAQPILELKLFSNRFFSFVSGGHVLLFISTTTVNFTVPFFLIQSLSLPTTEAGLLLITVPAVSMVISPLSGRLSDRWGTRLLCVTGLSLIALGMLLLRSFTINTSVPEIIRVFAITGVGMGLFVTPNTSAIMGAISREKLGSAAAMVNLFRQLGMSIGLAIAGSLFSSSSLSYSTELLSQGVMEEIARKLSVIQGMQD</sequence>
<feature type="non-terminal residue" evidence="9">
    <location>
        <position position="357"/>
    </location>
</feature>
<evidence type="ECO:0000256" key="7">
    <source>
        <dbReference type="SAM" id="Phobius"/>
    </source>
</evidence>
<keyword evidence="6 7" id="KW-0472">Membrane</keyword>
<feature type="transmembrane region" description="Helical" evidence="7">
    <location>
        <begin position="312"/>
        <end position="332"/>
    </location>
</feature>
<keyword evidence="5 7" id="KW-1133">Transmembrane helix</keyword>
<feature type="transmembrane region" description="Helical" evidence="7">
    <location>
        <begin position="12"/>
        <end position="33"/>
    </location>
</feature>
<dbReference type="GO" id="GO:0022857">
    <property type="term" value="F:transmembrane transporter activity"/>
    <property type="evidence" value="ECO:0007669"/>
    <property type="project" value="InterPro"/>
</dbReference>
<evidence type="ECO:0000256" key="3">
    <source>
        <dbReference type="ARBA" id="ARBA00022475"/>
    </source>
</evidence>
<dbReference type="EMBL" id="BARS01008898">
    <property type="protein sequence ID" value="GAF67846.1"/>
    <property type="molecule type" value="Genomic_DNA"/>
</dbReference>
<name>X0RXW4_9ZZZZ</name>